<evidence type="ECO:0000259" key="6">
    <source>
        <dbReference type="Pfam" id="PF00229"/>
    </source>
</evidence>
<proteinExistence type="inferred from homology"/>
<keyword evidence="8" id="KW-1185">Reference proteome</keyword>
<feature type="domain" description="THD" evidence="6">
    <location>
        <begin position="228"/>
        <end position="340"/>
    </location>
</feature>
<dbReference type="EMBL" id="CACVKT020009160">
    <property type="protein sequence ID" value="CAC5420615.1"/>
    <property type="molecule type" value="Genomic_DNA"/>
</dbReference>
<comment type="subcellular location">
    <subcellularLocation>
        <location evidence="1">Membrane</location>
    </subcellularLocation>
</comment>
<sequence length="340" mass="38385">MGSRGKFRLSSESSQVSMCQNCENPYCEVTDQVPDLGPRRMTKQSISESLLVPSQYHEFQKQYSEIVLSYHKLKISFTVMLILNAILLVVVITCMVFIIPHISTNKVSNSNEKVKTDKLPYLPRTEEVKEVPSSVPPIKDSNVIACQSIKNSLGRVYINGQKVDEINGKMCAVEDLMDSLKQYMKSLQEKERNKAAVHFTSDTADLTTCKRDSKLLRCLKNWQEKWGTSKINVNEEGIIVPKTGIYFIYNRVTITMNVKNATVIGDIEHILRHSNTGSNFKNIEASKVACVSTNGVLHHVSYIEKVHHFLKGDEIMVALKTPSQRKTSIQSTSSFGMFQL</sequence>
<gene>
    <name evidence="7" type="ORF">MCOR_52828</name>
</gene>
<evidence type="ECO:0000313" key="8">
    <source>
        <dbReference type="Proteomes" id="UP000507470"/>
    </source>
</evidence>
<keyword evidence="5" id="KW-1133">Transmembrane helix</keyword>
<dbReference type="InterPro" id="IPR006052">
    <property type="entry name" value="TNF_dom"/>
</dbReference>
<evidence type="ECO:0000256" key="1">
    <source>
        <dbReference type="ARBA" id="ARBA00004370"/>
    </source>
</evidence>
<protein>
    <submittedName>
        <fullName evidence="7">TNFSF6</fullName>
    </submittedName>
</protein>
<evidence type="ECO:0000313" key="7">
    <source>
        <dbReference type="EMBL" id="CAC5420615.1"/>
    </source>
</evidence>
<evidence type="ECO:0000256" key="2">
    <source>
        <dbReference type="ARBA" id="ARBA00008670"/>
    </source>
</evidence>
<dbReference type="AlphaFoldDB" id="A0A6J8EM01"/>
<organism evidence="7 8">
    <name type="scientific">Mytilus coruscus</name>
    <name type="common">Sea mussel</name>
    <dbReference type="NCBI Taxonomy" id="42192"/>
    <lineage>
        <taxon>Eukaryota</taxon>
        <taxon>Metazoa</taxon>
        <taxon>Spiralia</taxon>
        <taxon>Lophotrochozoa</taxon>
        <taxon>Mollusca</taxon>
        <taxon>Bivalvia</taxon>
        <taxon>Autobranchia</taxon>
        <taxon>Pteriomorphia</taxon>
        <taxon>Mytilida</taxon>
        <taxon>Mytiloidea</taxon>
        <taxon>Mytilidae</taxon>
        <taxon>Mytilinae</taxon>
        <taxon>Mytilus</taxon>
    </lineage>
</organism>
<feature type="transmembrane region" description="Helical" evidence="5">
    <location>
        <begin position="77"/>
        <end position="99"/>
    </location>
</feature>
<name>A0A6J8EM01_MYTCO</name>
<keyword evidence="4 5" id="KW-0472">Membrane</keyword>
<accession>A0A6J8EM01</accession>
<dbReference type="GO" id="GO:0005125">
    <property type="term" value="F:cytokine activity"/>
    <property type="evidence" value="ECO:0007669"/>
    <property type="project" value="UniProtKB-KW"/>
</dbReference>
<keyword evidence="5" id="KW-0812">Transmembrane</keyword>
<dbReference type="Proteomes" id="UP000507470">
    <property type="component" value="Unassembled WGS sequence"/>
</dbReference>
<comment type="similarity">
    <text evidence="2">Belongs to the tumor necrosis factor family.</text>
</comment>
<dbReference type="GO" id="GO:0016020">
    <property type="term" value="C:membrane"/>
    <property type="evidence" value="ECO:0007669"/>
    <property type="project" value="UniProtKB-SubCell"/>
</dbReference>
<dbReference type="Pfam" id="PF00229">
    <property type="entry name" value="TNF"/>
    <property type="match status" value="1"/>
</dbReference>
<reference evidence="7 8" key="1">
    <citation type="submission" date="2020-06" db="EMBL/GenBank/DDBJ databases">
        <authorList>
            <person name="Li R."/>
            <person name="Bekaert M."/>
        </authorList>
    </citation>
    <scope>NUCLEOTIDE SEQUENCE [LARGE SCALE GENOMIC DNA]</scope>
    <source>
        <strain evidence="8">wild</strain>
    </source>
</reference>
<dbReference type="OrthoDB" id="8954529at2759"/>
<dbReference type="InterPro" id="IPR008983">
    <property type="entry name" value="Tumour_necrosis_fac-like_dom"/>
</dbReference>
<dbReference type="Gene3D" id="2.60.120.40">
    <property type="match status" value="1"/>
</dbReference>
<keyword evidence="3" id="KW-0202">Cytokine</keyword>
<evidence type="ECO:0000256" key="4">
    <source>
        <dbReference type="ARBA" id="ARBA00023136"/>
    </source>
</evidence>
<evidence type="ECO:0000256" key="3">
    <source>
        <dbReference type="ARBA" id="ARBA00022514"/>
    </source>
</evidence>
<dbReference type="PANTHER" id="PTHR11471:SF13">
    <property type="entry name" value="TNF FAMILY PROFILE DOMAIN-CONTAINING PROTEIN"/>
    <property type="match status" value="1"/>
</dbReference>
<dbReference type="GO" id="GO:0006955">
    <property type="term" value="P:immune response"/>
    <property type="evidence" value="ECO:0007669"/>
    <property type="project" value="InterPro"/>
</dbReference>
<dbReference type="SUPFAM" id="SSF49842">
    <property type="entry name" value="TNF-like"/>
    <property type="match status" value="1"/>
</dbReference>
<dbReference type="GO" id="GO:0005615">
    <property type="term" value="C:extracellular space"/>
    <property type="evidence" value="ECO:0007669"/>
    <property type="project" value="UniProtKB-KW"/>
</dbReference>
<dbReference type="GO" id="GO:0005164">
    <property type="term" value="F:tumor necrosis factor receptor binding"/>
    <property type="evidence" value="ECO:0007669"/>
    <property type="project" value="InterPro"/>
</dbReference>
<evidence type="ECO:0000256" key="5">
    <source>
        <dbReference type="SAM" id="Phobius"/>
    </source>
</evidence>
<dbReference type="PANTHER" id="PTHR11471">
    <property type="entry name" value="TUMOR NECROSIS FACTOR FAMILY MEMBER"/>
    <property type="match status" value="1"/>
</dbReference>